<keyword evidence="1" id="KW-0812">Transmembrane</keyword>
<accession>A0A8T3B4L1</accession>
<keyword evidence="1" id="KW-1133">Transmembrane helix</keyword>
<keyword evidence="3" id="KW-1185">Reference proteome</keyword>
<name>A0A8T3B4L1_DENNO</name>
<keyword evidence="1" id="KW-0472">Membrane</keyword>
<dbReference type="AlphaFoldDB" id="A0A8T3B4L1"/>
<feature type="transmembrane region" description="Helical" evidence="1">
    <location>
        <begin position="56"/>
        <end position="73"/>
    </location>
</feature>
<protein>
    <submittedName>
        <fullName evidence="2">Uncharacterized protein</fullName>
    </submittedName>
</protein>
<evidence type="ECO:0000256" key="1">
    <source>
        <dbReference type="SAM" id="Phobius"/>
    </source>
</evidence>
<evidence type="ECO:0000313" key="3">
    <source>
        <dbReference type="Proteomes" id="UP000829196"/>
    </source>
</evidence>
<evidence type="ECO:0000313" key="2">
    <source>
        <dbReference type="EMBL" id="KAI0504414.1"/>
    </source>
</evidence>
<gene>
    <name evidence="2" type="ORF">KFK09_015366</name>
</gene>
<dbReference type="Proteomes" id="UP000829196">
    <property type="component" value="Unassembled WGS sequence"/>
</dbReference>
<proteinExistence type="predicted"/>
<sequence>MIDAKMNLKSLKLIAYHLEINFQYQMDAVLTLLCTCDLSKNSCETFFTNFSMPNKTIIFIAIVAKHVYFFFYAKHIY</sequence>
<reference evidence="2" key="1">
    <citation type="journal article" date="2022" name="Front. Genet.">
        <title>Chromosome-Scale Assembly of the Dendrobium nobile Genome Provides Insights Into the Molecular Mechanism of the Biosynthesis of the Medicinal Active Ingredient of Dendrobium.</title>
        <authorList>
            <person name="Xu Q."/>
            <person name="Niu S.-C."/>
            <person name="Li K.-L."/>
            <person name="Zheng P.-J."/>
            <person name="Zhang X.-J."/>
            <person name="Jia Y."/>
            <person name="Liu Y."/>
            <person name="Niu Y.-X."/>
            <person name="Yu L.-H."/>
            <person name="Chen D.-F."/>
            <person name="Zhang G.-Q."/>
        </authorList>
    </citation>
    <scope>NUCLEOTIDE SEQUENCE</scope>
    <source>
        <tissue evidence="2">Leaf</tissue>
    </source>
</reference>
<dbReference type="EMBL" id="JAGYWB010000011">
    <property type="protein sequence ID" value="KAI0504414.1"/>
    <property type="molecule type" value="Genomic_DNA"/>
</dbReference>
<organism evidence="2 3">
    <name type="scientific">Dendrobium nobile</name>
    <name type="common">Orchid</name>
    <dbReference type="NCBI Taxonomy" id="94219"/>
    <lineage>
        <taxon>Eukaryota</taxon>
        <taxon>Viridiplantae</taxon>
        <taxon>Streptophyta</taxon>
        <taxon>Embryophyta</taxon>
        <taxon>Tracheophyta</taxon>
        <taxon>Spermatophyta</taxon>
        <taxon>Magnoliopsida</taxon>
        <taxon>Liliopsida</taxon>
        <taxon>Asparagales</taxon>
        <taxon>Orchidaceae</taxon>
        <taxon>Epidendroideae</taxon>
        <taxon>Malaxideae</taxon>
        <taxon>Dendrobiinae</taxon>
        <taxon>Dendrobium</taxon>
    </lineage>
</organism>
<comment type="caution">
    <text evidence="2">The sequence shown here is derived from an EMBL/GenBank/DDBJ whole genome shotgun (WGS) entry which is preliminary data.</text>
</comment>